<dbReference type="Proteomes" id="UP000182409">
    <property type="component" value="Unassembled WGS sequence"/>
</dbReference>
<keyword evidence="1" id="KW-0472">Membrane</keyword>
<dbReference type="PANTHER" id="PTHR37314:SF4">
    <property type="entry name" value="UPF0700 TRANSMEMBRANE PROTEIN YOAK"/>
    <property type="match status" value="1"/>
</dbReference>
<sequence>MRVKHLFSPQVNHARSPEAKVNAFMPPPALASQPAYGDMVSTFCYSFAGGYADATGFMVAGSFTGHITGNLVLLITSAASGHTLAMLKPLVALAAFLLATVIGIIAQKSRVRLVHWIVLLFQCLLLCTIVLDGVRLSHWFTWALLVVLALCLGVQNGYTGVADGVVVHVSYMTGTVTRLTKAVITLTRGRRGTDQAGAGIAAIISCSVLVGFVTGALSAVAAQRASTTYAPLFLCLPLILATLASHPANIARISNLPVTQAQTARQEK</sequence>
<feature type="transmembrane region" description="Helical" evidence="1">
    <location>
        <begin position="196"/>
        <end position="222"/>
    </location>
</feature>
<keyword evidence="1" id="KW-0812">Transmembrane</keyword>
<evidence type="ECO:0000313" key="2">
    <source>
        <dbReference type="EMBL" id="SEB39538.1"/>
    </source>
</evidence>
<dbReference type="AlphaFoldDB" id="A0A1H4J1N7"/>
<dbReference type="EMBL" id="FNSD01000001">
    <property type="protein sequence ID" value="SEB39538.1"/>
    <property type="molecule type" value="Genomic_DNA"/>
</dbReference>
<organism evidence="2 3">
    <name type="scientific">Terriglobus roseus</name>
    <dbReference type="NCBI Taxonomy" id="392734"/>
    <lineage>
        <taxon>Bacteria</taxon>
        <taxon>Pseudomonadati</taxon>
        <taxon>Acidobacteriota</taxon>
        <taxon>Terriglobia</taxon>
        <taxon>Terriglobales</taxon>
        <taxon>Acidobacteriaceae</taxon>
        <taxon>Terriglobus</taxon>
    </lineage>
</organism>
<feature type="transmembrane region" description="Helical" evidence="1">
    <location>
        <begin position="113"/>
        <end position="132"/>
    </location>
</feature>
<dbReference type="InterPro" id="IPR010699">
    <property type="entry name" value="DUF1275"/>
</dbReference>
<dbReference type="OrthoDB" id="5125627at2"/>
<reference evidence="2 3" key="1">
    <citation type="submission" date="2016-10" db="EMBL/GenBank/DDBJ databases">
        <authorList>
            <person name="de Groot N.N."/>
        </authorList>
    </citation>
    <scope>NUCLEOTIDE SEQUENCE [LARGE SCALE GENOMIC DNA]</scope>
    <source>
        <strain evidence="2 3">AB35.6</strain>
    </source>
</reference>
<feature type="transmembrane region" description="Helical" evidence="1">
    <location>
        <begin position="228"/>
        <end position="245"/>
    </location>
</feature>
<dbReference type="Pfam" id="PF06912">
    <property type="entry name" value="DUF1275"/>
    <property type="match status" value="1"/>
</dbReference>
<proteinExistence type="predicted"/>
<name>A0A1H4J1N7_9BACT</name>
<protein>
    <submittedName>
        <fullName evidence="2">Uncharacterized membrane protein YoaK, UPF0700 family</fullName>
    </submittedName>
</protein>
<gene>
    <name evidence="2" type="ORF">SAMN05443244_0243</name>
</gene>
<dbReference type="PANTHER" id="PTHR37314">
    <property type="entry name" value="SLR0142 PROTEIN"/>
    <property type="match status" value="1"/>
</dbReference>
<evidence type="ECO:0000256" key="1">
    <source>
        <dbReference type="SAM" id="Phobius"/>
    </source>
</evidence>
<feature type="transmembrane region" description="Helical" evidence="1">
    <location>
        <begin position="139"/>
        <end position="158"/>
    </location>
</feature>
<accession>A0A1H4J1N7</accession>
<evidence type="ECO:0000313" key="3">
    <source>
        <dbReference type="Proteomes" id="UP000182409"/>
    </source>
</evidence>
<keyword evidence="1" id="KW-1133">Transmembrane helix</keyword>
<feature type="transmembrane region" description="Helical" evidence="1">
    <location>
        <begin position="90"/>
        <end position="107"/>
    </location>
</feature>